<keyword evidence="4" id="KW-0762">Sugar transport</keyword>
<evidence type="ECO:0000256" key="3">
    <source>
        <dbReference type="ARBA" id="ARBA00022475"/>
    </source>
</evidence>
<dbReference type="InterPro" id="IPR003593">
    <property type="entry name" value="AAA+_ATPase"/>
</dbReference>
<dbReference type="PROSITE" id="PS00211">
    <property type="entry name" value="ABC_TRANSPORTER_1"/>
    <property type="match status" value="1"/>
</dbReference>
<comment type="subcellular location">
    <subcellularLocation>
        <location evidence="1">Cell membrane</location>
        <topology evidence="1">Peripheral membrane protein</topology>
    </subcellularLocation>
</comment>
<organism evidence="11 12">
    <name type="scientific">Paenibacillus algorifonticola</name>
    <dbReference type="NCBI Taxonomy" id="684063"/>
    <lineage>
        <taxon>Bacteria</taxon>
        <taxon>Bacillati</taxon>
        <taxon>Bacillota</taxon>
        <taxon>Bacilli</taxon>
        <taxon>Bacillales</taxon>
        <taxon>Paenibacillaceae</taxon>
        <taxon>Paenibacillus</taxon>
    </lineage>
</organism>
<evidence type="ECO:0000256" key="6">
    <source>
        <dbReference type="ARBA" id="ARBA00022741"/>
    </source>
</evidence>
<gene>
    <name evidence="11" type="ORF">SAMN04487969_108128</name>
</gene>
<dbReference type="RefSeq" id="WP_046228895.1">
    <property type="nucleotide sequence ID" value="NZ_FONN01000008.1"/>
</dbReference>
<dbReference type="PROSITE" id="PS50893">
    <property type="entry name" value="ABC_TRANSPORTER_2"/>
    <property type="match status" value="2"/>
</dbReference>
<sequence length="509" mass="56162">MEPYVLELKAITKIFPGVKALSDVMFQLAPGEIHALMGENGAGKSTFIKIITGVHSPTEGEMYVNGQKVQFQNPNDAKRLGIAAIYQHVTCYPDLSVTENIFMGHEKVQKGTRRIRWGEMHKEAQKLLDDLGAKFSPRTLMGSLSVAEQQIVEIAKALSTDAKIIIMDEPTAALTKRESEELYRITERLRDRGASIIFISHRFEDMYRLASKVTVFRDGKYIGSWQVNEIDNKDLIVAMVGREITQLFPKTEAKLGDEVLRTDGLGRTGYFADISFSLRRGEILGFTGLVGAGRTEVFQSLFGIEAYDRGNVFVKGEPVRIDNPQQAMKLGIGYLPEDRQKQGLVLDWEISRNITLSALDRFVSKGSLDTAKEEEEAVRLAQKMNVKAPSIYHLVSSLSGGNQQKVVFAKLLTADLDILILDEPTKGVDVGAKSAIYEIISTLAGQGYGVIMISSEMPEMIGMCDRVAVMREGRITAMLGKGEVTQENILQAAMESRSPSEALAGVAKS</sequence>
<evidence type="ECO:0000256" key="9">
    <source>
        <dbReference type="ARBA" id="ARBA00023136"/>
    </source>
</evidence>
<accession>A0A1I2E1I3</accession>
<keyword evidence="9" id="KW-0472">Membrane</keyword>
<dbReference type="SMART" id="SM00382">
    <property type="entry name" value="AAA"/>
    <property type="match status" value="2"/>
</dbReference>
<keyword evidence="12" id="KW-1185">Reference proteome</keyword>
<dbReference type="InterPro" id="IPR003439">
    <property type="entry name" value="ABC_transporter-like_ATP-bd"/>
</dbReference>
<dbReference type="CDD" id="cd03215">
    <property type="entry name" value="ABC_Carb_Monos_II"/>
    <property type="match status" value="1"/>
</dbReference>
<dbReference type="PANTHER" id="PTHR43790:SF3">
    <property type="entry name" value="D-ALLOSE IMPORT ATP-BINDING PROTEIN ALSA-RELATED"/>
    <property type="match status" value="1"/>
</dbReference>
<dbReference type="InterPro" id="IPR027417">
    <property type="entry name" value="P-loop_NTPase"/>
</dbReference>
<keyword evidence="5" id="KW-0677">Repeat</keyword>
<dbReference type="SUPFAM" id="SSF52540">
    <property type="entry name" value="P-loop containing nucleoside triphosphate hydrolases"/>
    <property type="match status" value="2"/>
</dbReference>
<feature type="domain" description="ABC transporter" evidence="10">
    <location>
        <begin position="253"/>
        <end position="497"/>
    </location>
</feature>
<evidence type="ECO:0000259" key="10">
    <source>
        <dbReference type="PROSITE" id="PS50893"/>
    </source>
</evidence>
<evidence type="ECO:0000256" key="8">
    <source>
        <dbReference type="ARBA" id="ARBA00022967"/>
    </source>
</evidence>
<evidence type="ECO:0000313" key="12">
    <source>
        <dbReference type="Proteomes" id="UP000183410"/>
    </source>
</evidence>
<keyword evidence="3" id="KW-1003">Cell membrane</keyword>
<dbReference type="GO" id="GO:0005886">
    <property type="term" value="C:plasma membrane"/>
    <property type="evidence" value="ECO:0007669"/>
    <property type="project" value="UniProtKB-SubCell"/>
</dbReference>
<keyword evidence="7 11" id="KW-0067">ATP-binding</keyword>
<protein>
    <submittedName>
        <fullName evidence="11">Rhamnose transport system ATP-binding protein</fullName>
    </submittedName>
</protein>
<proteinExistence type="predicted"/>
<evidence type="ECO:0000256" key="7">
    <source>
        <dbReference type="ARBA" id="ARBA00022840"/>
    </source>
</evidence>
<reference evidence="12" key="1">
    <citation type="submission" date="2016-10" db="EMBL/GenBank/DDBJ databases">
        <authorList>
            <person name="Varghese N."/>
            <person name="Submissions S."/>
        </authorList>
    </citation>
    <scope>NUCLEOTIDE SEQUENCE [LARGE SCALE GENOMIC DNA]</scope>
    <source>
        <strain evidence="12">CGMCC 1.10223</strain>
    </source>
</reference>
<feature type="domain" description="ABC transporter" evidence="10">
    <location>
        <begin position="6"/>
        <end position="243"/>
    </location>
</feature>
<dbReference type="PANTHER" id="PTHR43790">
    <property type="entry name" value="CARBOHYDRATE TRANSPORT ATP-BINDING PROTEIN MG119-RELATED"/>
    <property type="match status" value="1"/>
</dbReference>
<dbReference type="GO" id="GO:0016887">
    <property type="term" value="F:ATP hydrolysis activity"/>
    <property type="evidence" value="ECO:0007669"/>
    <property type="project" value="InterPro"/>
</dbReference>
<evidence type="ECO:0000313" key="11">
    <source>
        <dbReference type="EMBL" id="SFE86792.1"/>
    </source>
</evidence>
<evidence type="ECO:0000256" key="5">
    <source>
        <dbReference type="ARBA" id="ARBA00022737"/>
    </source>
</evidence>
<dbReference type="EMBL" id="FONN01000008">
    <property type="protein sequence ID" value="SFE86792.1"/>
    <property type="molecule type" value="Genomic_DNA"/>
</dbReference>
<dbReference type="FunFam" id="3.40.50.300:FF:000127">
    <property type="entry name" value="Ribose import ATP-binding protein RbsA"/>
    <property type="match status" value="1"/>
</dbReference>
<evidence type="ECO:0000256" key="2">
    <source>
        <dbReference type="ARBA" id="ARBA00022448"/>
    </source>
</evidence>
<dbReference type="CDD" id="cd03216">
    <property type="entry name" value="ABC_Carb_Monos_I"/>
    <property type="match status" value="1"/>
</dbReference>
<name>A0A1I2E1I3_9BACL</name>
<dbReference type="Pfam" id="PF00005">
    <property type="entry name" value="ABC_tran"/>
    <property type="match status" value="2"/>
</dbReference>
<dbReference type="AlphaFoldDB" id="A0A1I2E1I3"/>
<dbReference type="OrthoDB" id="9766104at2"/>
<keyword evidence="6" id="KW-0547">Nucleotide-binding</keyword>
<keyword evidence="8" id="KW-1278">Translocase</keyword>
<keyword evidence="2" id="KW-0813">Transport</keyword>
<dbReference type="GO" id="GO:0005524">
    <property type="term" value="F:ATP binding"/>
    <property type="evidence" value="ECO:0007669"/>
    <property type="project" value="UniProtKB-KW"/>
</dbReference>
<dbReference type="Gene3D" id="3.40.50.300">
    <property type="entry name" value="P-loop containing nucleotide triphosphate hydrolases"/>
    <property type="match status" value="2"/>
</dbReference>
<dbReference type="Proteomes" id="UP000183410">
    <property type="component" value="Unassembled WGS sequence"/>
</dbReference>
<dbReference type="InterPro" id="IPR050107">
    <property type="entry name" value="ABC_carbohydrate_import_ATPase"/>
</dbReference>
<evidence type="ECO:0000256" key="1">
    <source>
        <dbReference type="ARBA" id="ARBA00004202"/>
    </source>
</evidence>
<dbReference type="InterPro" id="IPR017871">
    <property type="entry name" value="ABC_transporter-like_CS"/>
</dbReference>
<evidence type="ECO:0000256" key="4">
    <source>
        <dbReference type="ARBA" id="ARBA00022597"/>
    </source>
</evidence>